<feature type="domain" description="NFACT RNA-binding" evidence="2">
    <location>
        <begin position="476"/>
        <end position="559"/>
    </location>
</feature>
<dbReference type="InterPro" id="IPR051608">
    <property type="entry name" value="RQC_Subunit_NEMF"/>
</dbReference>
<organism evidence="3 4">
    <name type="scientific">Aphanocapsa feldmannii 277cV</name>
    <dbReference type="NCBI Taxonomy" id="2507553"/>
    <lineage>
        <taxon>Bacteria</taxon>
        <taxon>Bacillati</taxon>
        <taxon>Cyanobacteriota</taxon>
        <taxon>Cyanophyceae</taxon>
        <taxon>Oscillatoriophycideae</taxon>
        <taxon>Chroococcales</taxon>
        <taxon>Microcystaceae</taxon>
        <taxon>Aphanocapsa</taxon>
    </lineage>
</organism>
<dbReference type="Proteomes" id="UP000317990">
    <property type="component" value="Unassembled WGS sequence"/>
</dbReference>
<reference evidence="3 4" key="1">
    <citation type="journal article" date="2019" name="mSystems">
        <title>Life at home and on the roam: Genomic adaptions reflect the dual lifestyle of an intracellular, facultative symbiont.</title>
        <authorList>
            <person name="Burgsdorf I."/>
        </authorList>
    </citation>
    <scope>NUCLEOTIDE SEQUENCE [LARGE SCALE GENOMIC DNA]</scope>
    <source>
        <strain evidence="3">277cV</strain>
    </source>
</reference>
<dbReference type="PANTHER" id="PTHR15239">
    <property type="entry name" value="NUCLEAR EXPORT MEDIATOR FACTOR NEMF"/>
    <property type="match status" value="1"/>
</dbReference>
<comment type="caution">
    <text evidence="3">The sequence shown here is derived from an EMBL/GenBank/DDBJ whole genome shotgun (WGS) entry which is preliminary data.</text>
</comment>
<dbReference type="InterPro" id="IPR008532">
    <property type="entry name" value="NFACT_RNA-bd"/>
</dbReference>
<gene>
    <name evidence="3" type="ORF">ERJ67_01235</name>
</gene>
<evidence type="ECO:0000256" key="1">
    <source>
        <dbReference type="SAM" id="Coils"/>
    </source>
</evidence>
<dbReference type="Gene3D" id="2.30.310.10">
    <property type="entry name" value="ibrinogen binding protein from staphylococcus aureus domain"/>
    <property type="match status" value="1"/>
</dbReference>
<dbReference type="Pfam" id="PF05670">
    <property type="entry name" value="NFACT-R_1"/>
    <property type="match status" value="1"/>
</dbReference>
<dbReference type="GO" id="GO:0043023">
    <property type="term" value="F:ribosomal large subunit binding"/>
    <property type="evidence" value="ECO:0007669"/>
    <property type="project" value="TreeGrafter"/>
</dbReference>
<keyword evidence="1" id="KW-0175">Coiled coil</keyword>
<accession>A0A524RQR4</accession>
<evidence type="ECO:0000259" key="2">
    <source>
        <dbReference type="Pfam" id="PF05670"/>
    </source>
</evidence>
<dbReference type="GO" id="GO:0000049">
    <property type="term" value="F:tRNA binding"/>
    <property type="evidence" value="ECO:0007669"/>
    <property type="project" value="TreeGrafter"/>
</dbReference>
<protein>
    <submittedName>
        <fullName evidence="3">DUF814 domain-containing protein</fullName>
    </submittedName>
</protein>
<dbReference type="GO" id="GO:1990112">
    <property type="term" value="C:RQC complex"/>
    <property type="evidence" value="ECO:0007669"/>
    <property type="project" value="TreeGrafter"/>
</dbReference>
<proteinExistence type="predicted"/>
<name>A0A524RQR4_9CHRO</name>
<dbReference type="GO" id="GO:0072344">
    <property type="term" value="P:rescue of stalled ribosome"/>
    <property type="evidence" value="ECO:0007669"/>
    <property type="project" value="TreeGrafter"/>
</dbReference>
<dbReference type="AlphaFoldDB" id="A0A524RQR4"/>
<dbReference type="PANTHER" id="PTHR15239:SF6">
    <property type="entry name" value="RIBOSOME QUALITY CONTROL COMPLEX SUBUNIT NEMF"/>
    <property type="match status" value="1"/>
</dbReference>
<dbReference type="Pfam" id="PF05833">
    <property type="entry name" value="NFACT_N"/>
    <property type="match status" value="1"/>
</dbReference>
<feature type="coiled-coil region" evidence="1">
    <location>
        <begin position="291"/>
        <end position="329"/>
    </location>
</feature>
<sequence length="596" mass="66533">MRQPIQQQDYSALLAIQRDLRRSILPSRFEQAQETGPRTLHLGLRTVDGLHWLELSWCVEAPRLFRCPPPTRGKGRSTLAQQCQHGLGGQVLVELHQPPWERLLEFRFAPRPDSPIQRRLVLELMGRHSNIFLLDADSRILSIGRQVRASQSRLRPLASGDLYLPPPPRPLAWPDPAAGPDPWRKAVERSHGSLAEALVASHAGVSPLLARQLCDDARLDPAAPPATLSLQAWETLHGAWQQWLQALAGDALGFRPWRAGYRVWPAAGSQDEPESSSTFPEARYYGPLLLQQQLQRRQQRLEQTLRQALAREQRHLAQQQQRLQGVDEQGRLQRQAHLLMCRSDGQSLGHRRLHLEDPMGGPGETVVLRPELTLIANAQQRYARVRKLRRSVAAIMPRIATHRLRSTALEDHLALLELHGTETDHHNHVALLEDLEEELGRTGLLRRGGGERQGSRRRRGTATRPLELLSPGGVRLQVGRNSLQNDRIALREARSGDLWFHAQELPGSHVVLKAAEAERVESRDLQAAADLAAHFSRGRGSGRVPVVCAASETLQRIPGAGPGLVRLRGYEVLWGVPCHGAAMVADQRQAAMPSLS</sequence>
<evidence type="ECO:0000313" key="4">
    <source>
        <dbReference type="Proteomes" id="UP000317990"/>
    </source>
</evidence>
<dbReference type="EMBL" id="SRMO01000026">
    <property type="protein sequence ID" value="TGG96181.1"/>
    <property type="molecule type" value="Genomic_DNA"/>
</dbReference>
<evidence type="ECO:0000313" key="3">
    <source>
        <dbReference type="EMBL" id="TGG96181.1"/>
    </source>
</evidence>